<accession>A0A1X7UUR6</accession>
<sequence>MMATSPSSSAPFINVCNKELKINEHYYDVYDKIKPLSPRWKQIAFSWRIRIDTINKIEADHRGDAETCLQKVLEYWLKKDCDYKNYGWPCWRMVCVAVKEGGGDPALADEIAREHPLPATAGGATPHPLPATTGGATPHPLPATTGGATPHPLPATTGGATPHPPPATTGGATPHPLPATTGGATPHPLPATVGVSINVTHSEGMSPGSTGADRYGSSEKSFRLTNELHDLQEEFDEAIRITKKSFKSSDLHEIIDYLQTHVKSLLGPKKRQQTTAEAVREEFELIKTIPKLFFVLQDKYVSWFNYKLMIKLVGVFLAENRSLKRTWSEYEEKLKDYFINSRGLLKDADAVQFGITDVPPGTRVMIAKVDRDDYTLDDLFFFRRAIPKGLDIPEYDLYFSFVHIGSLCLGYLIPEYLYSLLFPLTKKLQQQLASIGITELTCGEYHRRIWTRASTGFARVEICSHNYIH</sequence>
<dbReference type="InterPro" id="IPR011029">
    <property type="entry name" value="DEATH-like_dom_sf"/>
</dbReference>
<protein>
    <recommendedName>
        <fullName evidence="3">Death domain-containing protein</fullName>
    </recommendedName>
</protein>
<evidence type="ECO:0008006" key="3">
    <source>
        <dbReference type="Google" id="ProtNLM"/>
    </source>
</evidence>
<name>A0A1X7UUR6_AMPQE</name>
<evidence type="ECO:0000256" key="1">
    <source>
        <dbReference type="SAM" id="MobiDB-lite"/>
    </source>
</evidence>
<reference evidence="2" key="1">
    <citation type="submission" date="2017-05" db="UniProtKB">
        <authorList>
            <consortium name="EnsemblMetazoa"/>
        </authorList>
    </citation>
    <scope>IDENTIFICATION</scope>
</reference>
<dbReference type="AlphaFoldDB" id="A0A1X7UUR6"/>
<feature type="compositionally biased region" description="Low complexity" evidence="1">
    <location>
        <begin position="117"/>
        <end position="161"/>
    </location>
</feature>
<dbReference type="Gene3D" id="1.10.533.10">
    <property type="entry name" value="Death Domain, Fas"/>
    <property type="match status" value="1"/>
</dbReference>
<feature type="region of interest" description="Disordered" evidence="1">
    <location>
        <begin position="117"/>
        <end position="187"/>
    </location>
</feature>
<proteinExistence type="predicted"/>
<dbReference type="EnsemblMetazoa" id="Aqu2.1.31411_001">
    <property type="protein sequence ID" value="Aqu2.1.31411_001"/>
    <property type="gene ID" value="Aqu2.1.31411"/>
</dbReference>
<organism evidence="2">
    <name type="scientific">Amphimedon queenslandica</name>
    <name type="common">Sponge</name>
    <dbReference type="NCBI Taxonomy" id="400682"/>
    <lineage>
        <taxon>Eukaryota</taxon>
        <taxon>Metazoa</taxon>
        <taxon>Porifera</taxon>
        <taxon>Demospongiae</taxon>
        <taxon>Heteroscleromorpha</taxon>
        <taxon>Haplosclerida</taxon>
        <taxon>Niphatidae</taxon>
        <taxon>Amphimedon</taxon>
    </lineage>
</organism>
<evidence type="ECO:0000313" key="2">
    <source>
        <dbReference type="EnsemblMetazoa" id="Aqu2.1.31411_001"/>
    </source>
</evidence>
<dbReference type="InParanoid" id="A0A1X7UUR6"/>
<dbReference type="OrthoDB" id="20872at2759"/>
<feature type="compositionally biased region" description="Low complexity" evidence="1">
    <location>
        <begin position="168"/>
        <end position="187"/>
    </location>
</feature>
<dbReference type="eggNOG" id="ENOG502SD97">
    <property type="taxonomic scope" value="Eukaryota"/>
</dbReference>
<dbReference type="SUPFAM" id="SSF47986">
    <property type="entry name" value="DEATH domain"/>
    <property type="match status" value="1"/>
</dbReference>